<feature type="compositionally biased region" description="Polar residues" evidence="1">
    <location>
        <begin position="360"/>
        <end position="374"/>
    </location>
</feature>
<evidence type="ECO:0000313" key="2">
    <source>
        <dbReference type="EMBL" id="CDO51602.1"/>
    </source>
</evidence>
<feature type="compositionally biased region" description="Basic residues" evidence="1">
    <location>
        <begin position="111"/>
        <end position="120"/>
    </location>
</feature>
<dbReference type="Proteomes" id="UP000242525">
    <property type="component" value="Unassembled WGS sequence"/>
</dbReference>
<dbReference type="AlphaFoldDB" id="A0A0J9X352"/>
<keyword evidence="3" id="KW-1185">Reference proteome</keyword>
<feature type="region of interest" description="Disordered" evidence="1">
    <location>
        <begin position="538"/>
        <end position="585"/>
    </location>
</feature>
<feature type="compositionally biased region" description="Low complexity" evidence="1">
    <location>
        <begin position="538"/>
        <end position="550"/>
    </location>
</feature>
<organism evidence="2 3">
    <name type="scientific">Geotrichum candidum</name>
    <name type="common">Oospora lactis</name>
    <name type="synonym">Dipodascus geotrichum</name>
    <dbReference type="NCBI Taxonomy" id="1173061"/>
    <lineage>
        <taxon>Eukaryota</taxon>
        <taxon>Fungi</taxon>
        <taxon>Dikarya</taxon>
        <taxon>Ascomycota</taxon>
        <taxon>Saccharomycotina</taxon>
        <taxon>Dipodascomycetes</taxon>
        <taxon>Dipodascales</taxon>
        <taxon>Dipodascaceae</taxon>
        <taxon>Geotrichum</taxon>
    </lineage>
</organism>
<feature type="region of interest" description="Disordered" evidence="1">
    <location>
        <begin position="360"/>
        <end position="391"/>
    </location>
</feature>
<comment type="caution">
    <text evidence="2">The sequence shown here is derived from an EMBL/GenBank/DDBJ whole genome shotgun (WGS) entry which is preliminary data.</text>
</comment>
<feature type="region of interest" description="Disordered" evidence="1">
    <location>
        <begin position="94"/>
        <end position="197"/>
    </location>
</feature>
<evidence type="ECO:0000256" key="1">
    <source>
        <dbReference type="SAM" id="MobiDB-lite"/>
    </source>
</evidence>
<sequence length="607" mass="67611">MVSDENFRSCPETVISINDDYHNDSDDIADLQGYYRHIHQQQQRQSMLETQIHDKLCQNDTSSNSSCPISPRRVPRRNPALRLSTLILPSELSRSSVLASGSEEKGELHKLPARRTRKRSKSLDATINSDRKNNYHNAGNRSDDQDASRGSINSLPITNCKSPKQRVRQTPSSRKQKKHLNKALPPLPSNSPISTNQYPKQYEISQHLNAVSSDPSSYNTKPLRVSTMLETPAFSVDRDLASHSLPHISGQYFTKSPIITTTTFADTSVASPTSPRPMSLLLQQQQQALTSPPTSNISHFTPDACSEPPAIPPRSASRGRKYYSKYIEYDLNIKPGNTLTTGLNTTPSSYYEPNYSYRDSMSAQSRNSNFSGCYQRSGSGRSRYSRKKSLSFESRRSLESLLNANGTAATTTPGNSSNTNSAFTYQNANATMTSTNTSNYTTNKPTLYSHDTKTDINPLPVSSSENSTNLFNSRSSTGFHGKKNSIRVLHKRNSSLLRNFINEDLSFLDDSTPVDLIPPFAPLGKNMLAEDANSGYSPSIYSSHSTPSLSRSVSYANSEKEAPKEELTQKQPQQQQQQEKKVKEKTSRLNLLTRFIYRKKAVGSDVC</sequence>
<accession>A0A0J9X352</accession>
<gene>
    <name evidence="2" type="ORF">BN980_GECA01s09008g</name>
</gene>
<feature type="region of interest" description="Disordered" evidence="1">
    <location>
        <begin position="291"/>
        <end position="317"/>
    </location>
</feature>
<reference evidence="2" key="1">
    <citation type="submission" date="2014-03" db="EMBL/GenBank/DDBJ databases">
        <authorList>
            <person name="Casaregola S."/>
        </authorList>
    </citation>
    <scope>NUCLEOTIDE SEQUENCE [LARGE SCALE GENOMIC DNA]</scope>
    <source>
        <strain evidence="2">CLIB 918</strain>
    </source>
</reference>
<dbReference type="EMBL" id="CCBN010000001">
    <property type="protein sequence ID" value="CDO51602.1"/>
    <property type="molecule type" value="Genomic_DNA"/>
</dbReference>
<feature type="compositionally biased region" description="Basic and acidic residues" evidence="1">
    <location>
        <begin position="558"/>
        <end position="568"/>
    </location>
</feature>
<name>A0A0J9X352_GEOCN</name>
<proteinExistence type="predicted"/>
<feature type="compositionally biased region" description="Polar residues" evidence="1">
    <location>
        <begin position="59"/>
        <end position="68"/>
    </location>
</feature>
<feature type="region of interest" description="Disordered" evidence="1">
    <location>
        <begin position="59"/>
        <end position="78"/>
    </location>
</feature>
<protein>
    <submittedName>
        <fullName evidence="2">Uncharacterized protein</fullName>
    </submittedName>
</protein>
<feature type="compositionally biased region" description="Polar residues" evidence="1">
    <location>
        <begin position="148"/>
        <end position="173"/>
    </location>
</feature>
<evidence type="ECO:0000313" key="3">
    <source>
        <dbReference type="Proteomes" id="UP000242525"/>
    </source>
</evidence>